<dbReference type="PANTHER" id="PTHR19290">
    <property type="entry name" value="BASIC HELIX-LOOP-HELIX PROTEIN NEUROGENIN-RELATED"/>
    <property type="match status" value="1"/>
</dbReference>
<protein>
    <submittedName>
        <fullName evidence="2">Class E basic helix-loop-helix protein 23</fullName>
    </submittedName>
</protein>
<dbReference type="Gene3D" id="4.10.280.10">
    <property type="entry name" value="Helix-loop-helix DNA-binding domain"/>
    <property type="match status" value="1"/>
</dbReference>
<name>A0A8E0VMH2_9TREM</name>
<dbReference type="AlphaFoldDB" id="A0A8E0VMH2"/>
<dbReference type="GO" id="GO:0005634">
    <property type="term" value="C:nucleus"/>
    <property type="evidence" value="ECO:0007669"/>
    <property type="project" value="TreeGrafter"/>
</dbReference>
<gene>
    <name evidence="2" type="ORF">FBUS_08919</name>
</gene>
<dbReference type="OrthoDB" id="10011855at2759"/>
<evidence type="ECO:0000313" key="2">
    <source>
        <dbReference type="EMBL" id="KAA0197552.1"/>
    </source>
</evidence>
<proteinExistence type="predicted"/>
<dbReference type="CDD" id="cd11429">
    <property type="entry name" value="bHLH_TS_OLIG"/>
    <property type="match status" value="1"/>
</dbReference>
<dbReference type="GO" id="GO:0046983">
    <property type="term" value="F:protein dimerization activity"/>
    <property type="evidence" value="ECO:0007669"/>
    <property type="project" value="InterPro"/>
</dbReference>
<dbReference type="GO" id="GO:0061564">
    <property type="term" value="P:axon development"/>
    <property type="evidence" value="ECO:0007669"/>
    <property type="project" value="TreeGrafter"/>
</dbReference>
<keyword evidence="3" id="KW-1185">Reference proteome</keyword>
<accession>A0A8E0VMH2</accession>
<sequence length="258" mass="29042">MWSPTKTRINSAQATHFDSRRSKNRLLRKLLNQHSRHHKLTDSPSEWTLNDATSEADENEQLQELRLTINKRERQRMQDLNHAMDGLRSVLPYSHGPSVRKLSKIATLLLAKNYILLLTATVRELQSRQSQFQEANPLDYSARLVGNAVHSEPTDCEMSPTTNPLSVCTNTVSRTELQTLLPLPQPGVFYHPVLPTHCSQSVNSSFDISSDTSSSLEPISPTLNQQLLQQAIFRPLPLTGFHHPLFPGSSATTSFLLQ</sequence>
<dbReference type="InterPro" id="IPR036638">
    <property type="entry name" value="HLH_DNA-bd_sf"/>
</dbReference>
<feature type="domain" description="BHLH" evidence="1">
    <location>
        <begin position="64"/>
        <end position="118"/>
    </location>
</feature>
<dbReference type="Pfam" id="PF00010">
    <property type="entry name" value="HLH"/>
    <property type="match status" value="1"/>
</dbReference>
<dbReference type="GO" id="GO:0045944">
    <property type="term" value="P:positive regulation of transcription by RNA polymerase II"/>
    <property type="evidence" value="ECO:0007669"/>
    <property type="project" value="TreeGrafter"/>
</dbReference>
<dbReference type="PROSITE" id="PS50888">
    <property type="entry name" value="BHLH"/>
    <property type="match status" value="1"/>
</dbReference>
<evidence type="ECO:0000259" key="1">
    <source>
        <dbReference type="PROSITE" id="PS50888"/>
    </source>
</evidence>
<organism evidence="2 3">
    <name type="scientific">Fasciolopsis buskii</name>
    <dbReference type="NCBI Taxonomy" id="27845"/>
    <lineage>
        <taxon>Eukaryota</taxon>
        <taxon>Metazoa</taxon>
        <taxon>Spiralia</taxon>
        <taxon>Lophotrochozoa</taxon>
        <taxon>Platyhelminthes</taxon>
        <taxon>Trematoda</taxon>
        <taxon>Digenea</taxon>
        <taxon>Plagiorchiida</taxon>
        <taxon>Echinostomata</taxon>
        <taxon>Echinostomatoidea</taxon>
        <taxon>Fasciolidae</taxon>
        <taxon>Fasciolopsis</taxon>
    </lineage>
</organism>
<dbReference type="Proteomes" id="UP000728185">
    <property type="component" value="Unassembled WGS sequence"/>
</dbReference>
<dbReference type="SUPFAM" id="SSF47459">
    <property type="entry name" value="HLH, helix-loop-helix DNA-binding domain"/>
    <property type="match status" value="1"/>
</dbReference>
<dbReference type="InterPro" id="IPR050359">
    <property type="entry name" value="bHLH_transcription_factors"/>
</dbReference>
<dbReference type="GO" id="GO:0070888">
    <property type="term" value="F:E-box binding"/>
    <property type="evidence" value="ECO:0007669"/>
    <property type="project" value="TreeGrafter"/>
</dbReference>
<evidence type="ECO:0000313" key="3">
    <source>
        <dbReference type="Proteomes" id="UP000728185"/>
    </source>
</evidence>
<dbReference type="SMART" id="SM00353">
    <property type="entry name" value="HLH"/>
    <property type="match status" value="1"/>
</dbReference>
<dbReference type="GO" id="GO:0007423">
    <property type="term" value="P:sensory organ development"/>
    <property type="evidence" value="ECO:0007669"/>
    <property type="project" value="TreeGrafter"/>
</dbReference>
<dbReference type="InterPro" id="IPR011598">
    <property type="entry name" value="bHLH_dom"/>
</dbReference>
<reference evidence="2" key="1">
    <citation type="submission" date="2019-05" db="EMBL/GenBank/DDBJ databases">
        <title>Annotation for the trematode Fasciolopsis buski.</title>
        <authorList>
            <person name="Choi Y.-J."/>
        </authorList>
    </citation>
    <scope>NUCLEOTIDE SEQUENCE</scope>
    <source>
        <strain evidence="2">HT</strain>
        <tissue evidence="2">Whole worm</tissue>
    </source>
</reference>
<comment type="caution">
    <text evidence="2">The sequence shown here is derived from an EMBL/GenBank/DDBJ whole genome shotgun (WGS) entry which is preliminary data.</text>
</comment>
<dbReference type="PANTHER" id="PTHR19290:SF164">
    <property type="entry name" value="BHLH DOMAIN-CONTAINING PROTEIN"/>
    <property type="match status" value="1"/>
</dbReference>
<dbReference type="GO" id="GO:0000981">
    <property type="term" value="F:DNA-binding transcription factor activity, RNA polymerase II-specific"/>
    <property type="evidence" value="ECO:0007669"/>
    <property type="project" value="TreeGrafter"/>
</dbReference>
<dbReference type="EMBL" id="LUCM01002311">
    <property type="protein sequence ID" value="KAA0197552.1"/>
    <property type="molecule type" value="Genomic_DNA"/>
</dbReference>